<organism evidence="2 3">
    <name type="scientific">Corynebacterium pseudotuberculosis 258</name>
    <dbReference type="NCBI Taxonomy" id="1168865"/>
    <lineage>
        <taxon>Bacteria</taxon>
        <taxon>Bacillati</taxon>
        <taxon>Actinomycetota</taxon>
        <taxon>Actinomycetes</taxon>
        <taxon>Mycobacteriales</taxon>
        <taxon>Corynebacteriaceae</taxon>
        <taxon>Corynebacterium</taxon>
    </lineage>
</organism>
<name>A0AAU8PRK6_CORPS</name>
<dbReference type="EMBL" id="CP003540">
    <property type="protein sequence ID" value="AFK17028.1"/>
    <property type="molecule type" value="Genomic_DNA"/>
</dbReference>
<proteinExistence type="predicted"/>
<dbReference type="Proteomes" id="UP000006465">
    <property type="component" value="Chromosome"/>
</dbReference>
<dbReference type="GeneID" id="93974273"/>
<accession>A0AAU8PRK6</accession>
<evidence type="ECO:0000256" key="1">
    <source>
        <dbReference type="SAM" id="MobiDB-lite"/>
    </source>
</evidence>
<feature type="region of interest" description="Disordered" evidence="1">
    <location>
        <begin position="1"/>
        <end position="22"/>
    </location>
</feature>
<sequence>MFDHQKTLPVVRVSSSNPPKTRHPIKRPLAVLLTCFLAGSTLIACGNEKSSDTPPVERAIGLEVDAPKITVLNSGKSDKRIYEYQDLESAHDASQKIAVKISDGFHQEARKQGTFNPTAPSGGEVHYLSSPVQAVVDNENDTRSVSVTFADPQYDDLEAAKDINTTKGFRLGWFAKKSGQISSINIAAPVDATDTGRAIAEPFLFKLASLPVVFPTEEIGEGAVWTVDSRVKGESALLQTMRFTLVQAHGDSVVLDVDVQQRPVLGALEQNGTTLEVLSAHTTSTGRLTVDLKNPLPIGTLALTTRVVYGQQNSDLRIIQDSTSALEFSPAP</sequence>
<dbReference type="RefSeq" id="WP_013242239.1">
    <property type="nucleotide sequence ID" value="NC_017945.3"/>
</dbReference>
<dbReference type="AlphaFoldDB" id="A0AAU8PRK6"/>
<gene>
    <name evidence="2" type="ORF">CP258_07140</name>
</gene>
<evidence type="ECO:0000313" key="2">
    <source>
        <dbReference type="EMBL" id="AFK17028.1"/>
    </source>
</evidence>
<protein>
    <recommendedName>
        <fullName evidence="4">Secreted protein</fullName>
    </recommendedName>
</protein>
<evidence type="ECO:0008006" key="4">
    <source>
        <dbReference type="Google" id="ProtNLM"/>
    </source>
</evidence>
<reference evidence="2 3" key="1">
    <citation type="journal article" date="2013" name="J. Biotechnol.">
        <title>Genome sequence of Corynebacterium pseudotuberculosis biovar equi strain 258 and prediction of antigenic targets to improve biotechnological vaccine production.</title>
        <authorList>
            <person name="Soares S.C."/>
            <person name="Trost E."/>
            <person name="Ramos R.T."/>
            <person name="Carneiro A.R."/>
            <person name="Santos A.R."/>
            <person name="Pinto A.C."/>
            <person name="Barbosa E."/>
            <person name="Aburjaile F."/>
            <person name="Ali A."/>
            <person name="Diniz C.A."/>
            <person name="Hassan S.S."/>
            <person name="Fiaux K."/>
            <person name="Guimaraes L.C."/>
            <person name="Bakhtiar S.M."/>
            <person name="Pereira U."/>
            <person name="Almeida S.S."/>
            <person name="Abreu V.A."/>
            <person name="Rocha F.S."/>
            <person name="Dorella F.A."/>
            <person name="Miyoshi A."/>
            <person name="Silva A."/>
            <person name="Azevedo V."/>
            <person name="Tauch A."/>
        </authorList>
    </citation>
    <scope>NUCLEOTIDE SEQUENCE [LARGE SCALE GENOMIC DNA]</scope>
    <source>
        <strain evidence="2 3">258</strain>
    </source>
</reference>
<dbReference type="KEGG" id="coe:CP258_07140"/>
<evidence type="ECO:0000313" key="3">
    <source>
        <dbReference type="Proteomes" id="UP000006465"/>
    </source>
</evidence>